<reference evidence="5 6" key="1">
    <citation type="submission" date="2012-06" db="EMBL/GenBank/DDBJ databases">
        <title>Finished chromosome of genome of Cylindrospermum stagnale PCC 7417.</title>
        <authorList>
            <consortium name="US DOE Joint Genome Institute"/>
            <person name="Gugger M."/>
            <person name="Coursin T."/>
            <person name="Rippka R."/>
            <person name="Tandeau De Marsac N."/>
            <person name="Huntemann M."/>
            <person name="Wei C.-L."/>
            <person name="Han J."/>
            <person name="Detter J.C."/>
            <person name="Han C."/>
            <person name="Tapia R."/>
            <person name="Chen A."/>
            <person name="Kyrpides N."/>
            <person name="Mavromatis K."/>
            <person name="Markowitz V."/>
            <person name="Szeto E."/>
            <person name="Ivanova N."/>
            <person name="Pagani I."/>
            <person name="Pati A."/>
            <person name="Goodwin L."/>
            <person name="Nordberg H.P."/>
            <person name="Cantor M.N."/>
            <person name="Hua S.X."/>
            <person name="Woyke T."/>
            <person name="Kerfeld C.A."/>
        </authorList>
    </citation>
    <scope>NUCLEOTIDE SEQUENCE [LARGE SCALE GENOMIC DNA]</scope>
    <source>
        <strain evidence="5 6">PCC 7417</strain>
    </source>
</reference>
<feature type="repeat" description="TPR" evidence="3">
    <location>
        <begin position="143"/>
        <end position="176"/>
    </location>
</feature>
<evidence type="ECO:0000313" key="5">
    <source>
        <dbReference type="EMBL" id="AFZ23068.1"/>
    </source>
</evidence>
<keyword evidence="2 3" id="KW-0802">TPR repeat</keyword>
<dbReference type="SMART" id="SM00028">
    <property type="entry name" value="TPR"/>
    <property type="match status" value="11"/>
</dbReference>
<dbReference type="eggNOG" id="COG0457">
    <property type="taxonomic scope" value="Bacteria"/>
</dbReference>
<dbReference type="InterPro" id="IPR024983">
    <property type="entry name" value="CHAT_dom"/>
</dbReference>
<feature type="repeat" description="TPR" evidence="3">
    <location>
        <begin position="75"/>
        <end position="108"/>
    </location>
</feature>
<dbReference type="Pfam" id="PF13432">
    <property type="entry name" value="TPR_16"/>
    <property type="match status" value="3"/>
</dbReference>
<feature type="repeat" description="TPR" evidence="3">
    <location>
        <begin position="7"/>
        <end position="40"/>
    </location>
</feature>
<feature type="repeat" description="TPR" evidence="3">
    <location>
        <begin position="313"/>
        <end position="346"/>
    </location>
</feature>
<dbReference type="InterPro" id="IPR050498">
    <property type="entry name" value="Ycf3"/>
</dbReference>
<dbReference type="HOGENOM" id="CLU_003728_15_0_3"/>
<dbReference type="Pfam" id="PF12770">
    <property type="entry name" value="CHAT"/>
    <property type="match status" value="1"/>
</dbReference>
<feature type="repeat" description="TPR" evidence="3">
    <location>
        <begin position="279"/>
        <end position="312"/>
    </location>
</feature>
<gene>
    <name evidence="5" type="ORF">Cylst_0741</name>
</gene>
<sequence length="907" mass="104909">MTLNPNLETLLQQGNDQLDRGNYQAAFATFQQAVTLEPPNPQVFYGLGLASFRLERYQEAVKYLNQALVIQPDYILALARRGMAYKQLKETQLADADFEQSIALSPQNAEDWRGRGLALDELERHEEAIASYDKVIEFKPDDDTAWYNRGIALYALGRYEEAITSYDKAIEFKPDDNIAWGSRGIVLYELERYEKAIASYDKAIEFKPNDDTAWNNRGNALYRLGRYEEAITSYDKAIEFKPDDDTAWNNRGNALFHLGRDKEAIASFDKAIEFKPNKDEAWFNRGKALNDLGRYEEAIASFDKAIEFKPGDHYAWNGQGFVLDDLGRYEEAIASYDKAIEFKPDYHEAWFNRGIALFHLGREEKAIKSWLEAKAICEQALNSLSFENFPQRNMQTLQELLRVCSALGDTQTFQQRQEEATQRLEELVSKCQSKEEEITLRRKYAAFDQLRVDIRLQSPNKQQHIKALELAEARKNICLAWLREGWDDQPPSFDYQDMQKLLNPQTAAVYWHISPNAITTFIIKHNQPPIVLFPVKREIQFYFNSFSQTLPQQRTSNFLDYFQQLKRFQEWMQQWKQDYQDYCEGNYTNTAKETAPWRQKMDNMLLTKLCDILEINRILENLQDIEELILIPHRELHLLPLDCLFPGKSNITYLPSFQIGIKLLAQPYLSPQAIVNVVSNELAFSTIESVALASLYPECQPLQIPPVKHQELIMALQQNTGLFHFSGHGNHNPKQPRESFLMLTESDKLTLGDIFDNDELDFSKYELICLSACETGMSSSENLIDEYVGLVSGFLAKGANYVVSTLWRVDERSTAILMIRFYQLIKETLTPPAALRQAKEWLSQLTYKGLANWYLELANKLNEPQCREFIETEVQIIKNDPNKITSSEPIYAHPYYWAGFILTGKPR</sequence>
<dbReference type="Pfam" id="PF13414">
    <property type="entry name" value="TPR_11"/>
    <property type="match status" value="2"/>
</dbReference>
<dbReference type="InterPro" id="IPR019734">
    <property type="entry name" value="TPR_rpt"/>
</dbReference>
<feature type="repeat" description="TPR" evidence="3">
    <location>
        <begin position="245"/>
        <end position="278"/>
    </location>
</feature>
<feature type="repeat" description="TPR" evidence="3">
    <location>
        <begin position="211"/>
        <end position="244"/>
    </location>
</feature>
<dbReference type="STRING" id="56107.Cylst_0741"/>
<accession>K9WSA6</accession>
<dbReference type="PANTHER" id="PTHR44858">
    <property type="entry name" value="TETRATRICOPEPTIDE REPEAT PROTEIN 6"/>
    <property type="match status" value="1"/>
</dbReference>
<dbReference type="PROSITE" id="PS50005">
    <property type="entry name" value="TPR"/>
    <property type="match status" value="10"/>
</dbReference>
<dbReference type="Pfam" id="PF00515">
    <property type="entry name" value="TPR_1"/>
    <property type="match status" value="1"/>
</dbReference>
<dbReference type="Proteomes" id="UP000010475">
    <property type="component" value="Chromosome"/>
</dbReference>
<name>K9WSA6_9NOST</name>
<feature type="domain" description="CHAT" evidence="4">
    <location>
        <begin position="609"/>
        <end position="904"/>
    </location>
</feature>
<dbReference type="PATRIC" id="fig|56107.3.peg.830"/>
<dbReference type="eggNOG" id="COG4995">
    <property type="taxonomic scope" value="Bacteria"/>
</dbReference>
<dbReference type="RefSeq" id="WP_015206324.1">
    <property type="nucleotide sequence ID" value="NC_019757.1"/>
</dbReference>
<evidence type="ECO:0000256" key="2">
    <source>
        <dbReference type="ARBA" id="ARBA00022803"/>
    </source>
</evidence>
<evidence type="ECO:0000259" key="4">
    <source>
        <dbReference type="Pfam" id="PF12770"/>
    </source>
</evidence>
<organism evidence="5 6">
    <name type="scientific">Cylindrospermum stagnale PCC 7417</name>
    <dbReference type="NCBI Taxonomy" id="56107"/>
    <lineage>
        <taxon>Bacteria</taxon>
        <taxon>Bacillati</taxon>
        <taxon>Cyanobacteriota</taxon>
        <taxon>Cyanophyceae</taxon>
        <taxon>Nostocales</taxon>
        <taxon>Nostocaceae</taxon>
        <taxon>Cylindrospermum</taxon>
    </lineage>
</organism>
<dbReference type="Gene3D" id="1.25.40.10">
    <property type="entry name" value="Tetratricopeptide repeat domain"/>
    <property type="match status" value="4"/>
</dbReference>
<dbReference type="SUPFAM" id="SSF48452">
    <property type="entry name" value="TPR-like"/>
    <property type="match status" value="2"/>
</dbReference>
<dbReference type="PANTHER" id="PTHR44858:SF1">
    <property type="entry name" value="UDP-N-ACETYLGLUCOSAMINE--PEPTIDE N-ACETYLGLUCOSAMINYLTRANSFERASE SPINDLY-RELATED"/>
    <property type="match status" value="1"/>
</dbReference>
<feature type="repeat" description="TPR" evidence="3">
    <location>
        <begin position="109"/>
        <end position="142"/>
    </location>
</feature>
<evidence type="ECO:0000256" key="1">
    <source>
        <dbReference type="ARBA" id="ARBA00022737"/>
    </source>
</evidence>
<keyword evidence="6" id="KW-1185">Reference proteome</keyword>
<keyword evidence="1" id="KW-0677">Repeat</keyword>
<dbReference type="KEGG" id="csg:Cylst_0741"/>
<dbReference type="EMBL" id="CP003642">
    <property type="protein sequence ID" value="AFZ23068.1"/>
    <property type="molecule type" value="Genomic_DNA"/>
</dbReference>
<feature type="repeat" description="TPR" evidence="3">
    <location>
        <begin position="177"/>
        <end position="210"/>
    </location>
</feature>
<feature type="repeat" description="TPR" evidence="3">
    <location>
        <begin position="41"/>
        <end position="74"/>
    </location>
</feature>
<dbReference type="AlphaFoldDB" id="K9WSA6"/>
<evidence type="ECO:0000313" key="6">
    <source>
        <dbReference type="Proteomes" id="UP000010475"/>
    </source>
</evidence>
<dbReference type="OrthoDB" id="3882674at2"/>
<dbReference type="PROSITE" id="PS50293">
    <property type="entry name" value="TPR_REGION"/>
    <property type="match status" value="7"/>
</dbReference>
<evidence type="ECO:0000256" key="3">
    <source>
        <dbReference type="PROSITE-ProRule" id="PRU00339"/>
    </source>
</evidence>
<dbReference type="InterPro" id="IPR011990">
    <property type="entry name" value="TPR-like_helical_dom_sf"/>
</dbReference>
<protein>
    <recommendedName>
        <fullName evidence="4">CHAT domain-containing protein</fullName>
    </recommendedName>
</protein>
<proteinExistence type="predicted"/>